<name>A0A9P4LUI0_9PLEO</name>
<proteinExistence type="predicted"/>
<evidence type="ECO:0000313" key="2">
    <source>
        <dbReference type="EMBL" id="KAF2035774.1"/>
    </source>
</evidence>
<keyword evidence="3" id="KW-1185">Reference proteome</keyword>
<evidence type="ECO:0000259" key="1">
    <source>
        <dbReference type="Pfam" id="PF24864"/>
    </source>
</evidence>
<dbReference type="PANTHER" id="PTHR38790">
    <property type="entry name" value="2EXR DOMAIN-CONTAINING PROTEIN-RELATED"/>
    <property type="match status" value="1"/>
</dbReference>
<accession>A0A9P4LUI0</accession>
<dbReference type="Pfam" id="PF24864">
    <property type="entry name" value="DUF7730"/>
    <property type="match status" value="1"/>
</dbReference>
<dbReference type="InterPro" id="IPR056632">
    <property type="entry name" value="DUF7730"/>
</dbReference>
<dbReference type="PANTHER" id="PTHR38790:SF4">
    <property type="entry name" value="2EXR DOMAIN-CONTAINING PROTEIN"/>
    <property type="match status" value="1"/>
</dbReference>
<dbReference type="Proteomes" id="UP000799777">
    <property type="component" value="Unassembled WGS sequence"/>
</dbReference>
<evidence type="ECO:0000313" key="3">
    <source>
        <dbReference type="Proteomes" id="UP000799777"/>
    </source>
</evidence>
<organism evidence="2 3">
    <name type="scientific">Setomelanomma holmii</name>
    <dbReference type="NCBI Taxonomy" id="210430"/>
    <lineage>
        <taxon>Eukaryota</taxon>
        <taxon>Fungi</taxon>
        <taxon>Dikarya</taxon>
        <taxon>Ascomycota</taxon>
        <taxon>Pezizomycotina</taxon>
        <taxon>Dothideomycetes</taxon>
        <taxon>Pleosporomycetidae</taxon>
        <taxon>Pleosporales</taxon>
        <taxon>Pleosporineae</taxon>
        <taxon>Phaeosphaeriaceae</taxon>
        <taxon>Setomelanomma</taxon>
    </lineage>
</organism>
<gene>
    <name evidence="2" type="ORF">EK21DRAFT_106618</name>
</gene>
<dbReference type="AlphaFoldDB" id="A0A9P4LUI0"/>
<protein>
    <recommendedName>
        <fullName evidence="1">DUF7730 domain-containing protein</fullName>
    </recommendedName>
</protein>
<comment type="caution">
    <text evidence="2">The sequence shown here is derived from an EMBL/GenBank/DDBJ whole genome shotgun (WGS) entry which is preliminary data.</text>
</comment>
<feature type="domain" description="DUF7730" evidence="1">
    <location>
        <begin position="13"/>
        <end position="189"/>
    </location>
</feature>
<sequence length="227" mass="25929">MPAPRETAIAIRNQKQSPLLRLAPKVHNAIYEHVLGGKEIGFCYAVGRKNDHRDSHVCVIQRDSRKDWHSARGLLDLLLVSRQIYTEAAMLPFLHNDFGGEALRLLNILPRLFRGYDRIRAITRIRIVLNSSDVGGYLPGTRNVTDHVTFMRHVEDLLIALGELPALQLIVVEWTDEMPSNVWGAFKERLIGQIWFWFSKTALEDSDIKIEVIGSNDKNAWAKPERV</sequence>
<dbReference type="OrthoDB" id="3695492at2759"/>
<dbReference type="EMBL" id="ML978156">
    <property type="protein sequence ID" value="KAF2035774.1"/>
    <property type="molecule type" value="Genomic_DNA"/>
</dbReference>
<reference evidence="2" key="1">
    <citation type="journal article" date="2020" name="Stud. Mycol.">
        <title>101 Dothideomycetes genomes: a test case for predicting lifestyles and emergence of pathogens.</title>
        <authorList>
            <person name="Haridas S."/>
            <person name="Albert R."/>
            <person name="Binder M."/>
            <person name="Bloem J."/>
            <person name="Labutti K."/>
            <person name="Salamov A."/>
            <person name="Andreopoulos B."/>
            <person name="Baker S."/>
            <person name="Barry K."/>
            <person name="Bills G."/>
            <person name="Bluhm B."/>
            <person name="Cannon C."/>
            <person name="Castanera R."/>
            <person name="Culley D."/>
            <person name="Daum C."/>
            <person name="Ezra D."/>
            <person name="Gonzalez J."/>
            <person name="Henrissat B."/>
            <person name="Kuo A."/>
            <person name="Liang C."/>
            <person name="Lipzen A."/>
            <person name="Lutzoni F."/>
            <person name="Magnuson J."/>
            <person name="Mondo S."/>
            <person name="Nolan M."/>
            <person name="Ohm R."/>
            <person name="Pangilinan J."/>
            <person name="Park H.-J."/>
            <person name="Ramirez L."/>
            <person name="Alfaro M."/>
            <person name="Sun H."/>
            <person name="Tritt A."/>
            <person name="Yoshinaga Y."/>
            <person name="Zwiers L.-H."/>
            <person name="Turgeon B."/>
            <person name="Goodwin S."/>
            <person name="Spatafora J."/>
            <person name="Crous P."/>
            <person name="Grigoriev I."/>
        </authorList>
    </citation>
    <scope>NUCLEOTIDE SEQUENCE</scope>
    <source>
        <strain evidence="2">CBS 110217</strain>
    </source>
</reference>